<dbReference type="InterPro" id="IPR036689">
    <property type="entry name" value="ESAT-6-like_sf"/>
</dbReference>
<dbReference type="Pfam" id="PF06013">
    <property type="entry name" value="WXG100"/>
    <property type="match status" value="1"/>
</dbReference>
<dbReference type="EMBL" id="CZKB01000017">
    <property type="protein sequence ID" value="CUR61251.1"/>
    <property type="molecule type" value="Genomic_DNA"/>
</dbReference>
<proteinExistence type="predicted"/>
<reference evidence="1" key="1">
    <citation type="submission" date="2015-08" db="EMBL/GenBank/DDBJ databases">
        <authorList>
            <person name="Babu N.S."/>
            <person name="Beckwith C.J."/>
            <person name="Beseler K.G."/>
            <person name="Brison A."/>
            <person name="Carone J.V."/>
            <person name="Caskin T.P."/>
            <person name="Diamond M."/>
            <person name="Durham M.E."/>
            <person name="Foxe J.M."/>
            <person name="Go M."/>
            <person name="Henderson B.A."/>
            <person name="Jones I.B."/>
            <person name="McGettigan J.A."/>
            <person name="Micheletti S.J."/>
            <person name="Nasrallah M.E."/>
            <person name="Ortiz D."/>
            <person name="Piller C.R."/>
            <person name="Privatt S.R."/>
            <person name="Schneider S.L."/>
            <person name="Sharp S."/>
            <person name="Smith T.C."/>
            <person name="Stanton J.D."/>
            <person name="Ullery H.E."/>
            <person name="Wilson R.J."/>
            <person name="Serrano M.G."/>
            <person name="Buck G."/>
            <person name="Lee V."/>
            <person name="Wang Y."/>
            <person name="Carvalho R."/>
            <person name="Voegtly L."/>
            <person name="Shi R."/>
            <person name="Duckworth R."/>
            <person name="Johnson A."/>
            <person name="Loviza R."/>
            <person name="Walstead R."/>
            <person name="Shah Z."/>
            <person name="Kiflezghi M."/>
            <person name="Wade K."/>
            <person name="Ball S.L."/>
            <person name="Bradley K.W."/>
            <person name="Asai D.J."/>
            <person name="Bowman C.A."/>
            <person name="Russell D.A."/>
            <person name="Pope W.H."/>
            <person name="Jacobs-Sera D."/>
            <person name="Hendrix R.W."/>
            <person name="Hatfull G.F."/>
        </authorList>
    </citation>
    <scope>NUCLEOTIDE SEQUENCE</scope>
</reference>
<sequence>MSEIRLVHEAMSRAIAETRAARERLSSERRSAQCRVDSFLGSGWQGVANEAFSQAWEEWLESADQVEEGLGAMADLLQAHHRDMAEQDEESQRAMDQIAARIVDRLG</sequence>
<gene>
    <name evidence="1" type="ORF">NOCA1240354</name>
</gene>
<dbReference type="SUPFAM" id="SSF140453">
    <property type="entry name" value="EsxAB dimer-like"/>
    <property type="match status" value="1"/>
</dbReference>
<accession>A0A2P2CH84</accession>
<evidence type="ECO:0008006" key="2">
    <source>
        <dbReference type="Google" id="ProtNLM"/>
    </source>
</evidence>
<organism evidence="1">
    <name type="scientific">metagenome</name>
    <dbReference type="NCBI Taxonomy" id="256318"/>
    <lineage>
        <taxon>unclassified sequences</taxon>
        <taxon>metagenomes</taxon>
    </lineage>
</organism>
<protein>
    <recommendedName>
        <fullName evidence="2">ESAT-6-like protein</fullName>
    </recommendedName>
</protein>
<dbReference type="AlphaFoldDB" id="A0A2P2CH84"/>
<dbReference type="InterPro" id="IPR010310">
    <property type="entry name" value="T7SS_ESAT-6-like"/>
</dbReference>
<name>A0A2P2CH84_9ZZZZ</name>
<dbReference type="Gene3D" id="1.10.287.1060">
    <property type="entry name" value="ESAT-6-like"/>
    <property type="match status" value="1"/>
</dbReference>
<evidence type="ECO:0000313" key="1">
    <source>
        <dbReference type="EMBL" id="CUR61251.1"/>
    </source>
</evidence>
<dbReference type="NCBIfam" id="TIGR03930">
    <property type="entry name" value="WXG100_ESAT6"/>
    <property type="match status" value="1"/>
</dbReference>